<sequence>MEVRRSLCKSSHRLLQPIRRHRRLIHGRKD</sequence>
<gene>
    <name evidence="1" type="ORF">GCK32_015043</name>
</gene>
<reference evidence="1 2" key="1">
    <citation type="submission" date="2019-10" db="EMBL/GenBank/DDBJ databases">
        <title>Assembly and Annotation for the nematode Trichostrongylus colubriformis.</title>
        <authorList>
            <person name="Martin J."/>
        </authorList>
    </citation>
    <scope>NUCLEOTIDE SEQUENCE [LARGE SCALE GENOMIC DNA]</scope>
    <source>
        <strain evidence="1">G859</strain>
        <tissue evidence="1">Whole worm</tissue>
    </source>
</reference>
<protein>
    <submittedName>
        <fullName evidence="1">Uncharacterized protein</fullName>
    </submittedName>
</protein>
<dbReference type="EMBL" id="WIXE01004575">
    <property type="protein sequence ID" value="KAK5982918.1"/>
    <property type="molecule type" value="Genomic_DNA"/>
</dbReference>
<organism evidence="1 2">
    <name type="scientific">Trichostrongylus colubriformis</name>
    <name type="common">Black scour worm</name>
    <dbReference type="NCBI Taxonomy" id="6319"/>
    <lineage>
        <taxon>Eukaryota</taxon>
        <taxon>Metazoa</taxon>
        <taxon>Ecdysozoa</taxon>
        <taxon>Nematoda</taxon>
        <taxon>Chromadorea</taxon>
        <taxon>Rhabditida</taxon>
        <taxon>Rhabditina</taxon>
        <taxon>Rhabditomorpha</taxon>
        <taxon>Strongyloidea</taxon>
        <taxon>Trichostrongylidae</taxon>
        <taxon>Trichostrongylus</taxon>
    </lineage>
</organism>
<evidence type="ECO:0000313" key="2">
    <source>
        <dbReference type="Proteomes" id="UP001331761"/>
    </source>
</evidence>
<evidence type="ECO:0000313" key="1">
    <source>
        <dbReference type="EMBL" id="KAK5982918.1"/>
    </source>
</evidence>
<dbReference type="AlphaFoldDB" id="A0AAN8G7W6"/>
<comment type="caution">
    <text evidence="1">The sequence shown here is derived from an EMBL/GenBank/DDBJ whole genome shotgun (WGS) entry which is preliminary data.</text>
</comment>
<dbReference type="Proteomes" id="UP001331761">
    <property type="component" value="Unassembled WGS sequence"/>
</dbReference>
<name>A0AAN8G7W6_TRICO</name>
<proteinExistence type="predicted"/>
<keyword evidence="2" id="KW-1185">Reference proteome</keyword>
<accession>A0AAN8G7W6</accession>